<dbReference type="AlphaFoldDB" id="A0A166CJF3"/>
<name>A0A166CJF3_DAUCS</name>
<evidence type="ECO:0000313" key="2">
    <source>
        <dbReference type="EMBL" id="WOG86127.1"/>
    </source>
</evidence>
<sequence>MDEPTQSWFNLYVNSLITAILQNHNLTLQNIATSNLEEAIVQIKLIPPIVINSLNIGTVQKATSYSIQKVPVLSMPGS</sequence>
<evidence type="ECO:0000313" key="1">
    <source>
        <dbReference type="EMBL" id="KZN03970.1"/>
    </source>
</evidence>
<dbReference type="EMBL" id="CP093344">
    <property type="protein sequence ID" value="WOG86127.1"/>
    <property type="molecule type" value="Genomic_DNA"/>
</dbReference>
<reference evidence="2" key="2">
    <citation type="submission" date="2022-03" db="EMBL/GenBank/DDBJ databases">
        <title>Draft title - Genomic analysis of global carrot germplasm unveils the trajectory of domestication and the origin of high carotenoid orange carrot.</title>
        <authorList>
            <person name="Iorizzo M."/>
            <person name="Ellison S."/>
            <person name="Senalik D."/>
            <person name="Macko-Podgorni A."/>
            <person name="Grzebelus D."/>
            <person name="Bostan H."/>
            <person name="Rolling W."/>
            <person name="Curaba J."/>
            <person name="Simon P."/>
        </authorList>
    </citation>
    <scope>NUCLEOTIDE SEQUENCE</scope>
    <source>
        <tissue evidence="2">Leaf</tissue>
    </source>
</reference>
<organism evidence="1">
    <name type="scientific">Daucus carota subsp. sativus</name>
    <name type="common">Carrot</name>
    <dbReference type="NCBI Taxonomy" id="79200"/>
    <lineage>
        <taxon>Eukaryota</taxon>
        <taxon>Viridiplantae</taxon>
        <taxon>Streptophyta</taxon>
        <taxon>Embryophyta</taxon>
        <taxon>Tracheophyta</taxon>
        <taxon>Spermatophyta</taxon>
        <taxon>Magnoliopsida</taxon>
        <taxon>eudicotyledons</taxon>
        <taxon>Gunneridae</taxon>
        <taxon>Pentapetalae</taxon>
        <taxon>asterids</taxon>
        <taxon>campanulids</taxon>
        <taxon>Apiales</taxon>
        <taxon>Apiaceae</taxon>
        <taxon>Apioideae</taxon>
        <taxon>Scandiceae</taxon>
        <taxon>Daucinae</taxon>
        <taxon>Daucus</taxon>
        <taxon>Daucus sect. Daucus</taxon>
    </lineage>
</organism>
<dbReference type="EMBL" id="LNRQ01000002">
    <property type="protein sequence ID" value="KZN03970.1"/>
    <property type="molecule type" value="Genomic_DNA"/>
</dbReference>
<keyword evidence="3" id="KW-1185">Reference proteome</keyword>
<dbReference type="Proteomes" id="UP000077755">
    <property type="component" value="Chromosome 2"/>
</dbReference>
<dbReference type="Gramene" id="KZN03970">
    <property type="protein sequence ID" value="KZN03970"/>
    <property type="gene ID" value="DCAR_004832"/>
</dbReference>
<proteinExistence type="predicted"/>
<accession>A0A166CJF3</accession>
<protein>
    <submittedName>
        <fullName evidence="1">Uncharacterized protein</fullName>
    </submittedName>
</protein>
<reference evidence="1" key="1">
    <citation type="journal article" date="2016" name="Nat. Genet.">
        <title>A high-quality carrot genome assembly provides new insights into carotenoid accumulation and asterid genome evolution.</title>
        <authorList>
            <person name="Iorizzo M."/>
            <person name="Ellison S."/>
            <person name="Senalik D."/>
            <person name="Zeng P."/>
            <person name="Satapoomin P."/>
            <person name="Huang J."/>
            <person name="Bowman M."/>
            <person name="Iovene M."/>
            <person name="Sanseverino W."/>
            <person name="Cavagnaro P."/>
            <person name="Yildiz M."/>
            <person name="Macko-Podgorni A."/>
            <person name="Moranska E."/>
            <person name="Grzebelus E."/>
            <person name="Grzebelus D."/>
            <person name="Ashrafi H."/>
            <person name="Zheng Z."/>
            <person name="Cheng S."/>
            <person name="Spooner D."/>
            <person name="Van Deynze A."/>
            <person name="Simon P."/>
        </authorList>
    </citation>
    <scope>NUCLEOTIDE SEQUENCE [LARGE SCALE GENOMIC DNA]</scope>
    <source>
        <tissue evidence="1">Leaf</tissue>
    </source>
</reference>
<evidence type="ECO:0000313" key="3">
    <source>
        <dbReference type="Proteomes" id="UP000077755"/>
    </source>
</evidence>
<gene>
    <name evidence="1" type="ORF">DCAR_004832</name>
    <name evidence="2" type="ORF">DCAR_0205328</name>
</gene>